<keyword evidence="2" id="KW-1185">Reference proteome</keyword>
<name>A0A3S5CRJ8_9PLAT</name>
<gene>
    <name evidence="1" type="ORF">PXEA_LOCUS24024</name>
</gene>
<proteinExistence type="predicted"/>
<accession>A0A3S5CRJ8</accession>
<sequence>MLTCLSTQKLGLFHNLTDPGMRCLVHRCRDLARSHSPPELVAESPAGTIGSSAPSAIAAVTVVPSTASAPTGSIAQPPSAFSQSSGQVSSAVSALLTSSAAGPNLSLFEVATALAKRRSAVAAAAAASKSSLGNTLDPEVENRLVANFLRLFQVECNYSISFLKPYIELLIIFS</sequence>
<protein>
    <submittedName>
        <fullName evidence="1">Uncharacterized protein</fullName>
    </submittedName>
</protein>
<organism evidence="1 2">
    <name type="scientific">Protopolystoma xenopodis</name>
    <dbReference type="NCBI Taxonomy" id="117903"/>
    <lineage>
        <taxon>Eukaryota</taxon>
        <taxon>Metazoa</taxon>
        <taxon>Spiralia</taxon>
        <taxon>Lophotrochozoa</taxon>
        <taxon>Platyhelminthes</taxon>
        <taxon>Monogenea</taxon>
        <taxon>Polyopisthocotylea</taxon>
        <taxon>Polystomatidea</taxon>
        <taxon>Polystomatidae</taxon>
        <taxon>Protopolystoma</taxon>
    </lineage>
</organism>
<dbReference type="EMBL" id="CAAALY010113480">
    <property type="protein sequence ID" value="VEL30584.1"/>
    <property type="molecule type" value="Genomic_DNA"/>
</dbReference>
<dbReference type="Proteomes" id="UP000784294">
    <property type="component" value="Unassembled WGS sequence"/>
</dbReference>
<evidence type="ECO:0000313" key="2">
    <source>
        <dbReference type="Proteomes" id="UP000784294"/>
    </source>
</evidence>
<comment type="caution">
    <text evidence="1">The sequence shown here is derived from an EMBL/GenBank/DDBJ whole genome shotgun (WGS) entry which is preliminary data.</text>
</comment>
<dbReference type="AlphaFoldDB" id="A0A3S5CRJ8"/>
<reference evidence="1" key="1">
    <citation type="submission" date="2018-11" db="EMBL/GenBank/DDBJ databases">
        <authorList>
            <consortium name="Pathogen Informatics"/>
        </authorList>
    </citation>
    <scope>NUCLEOTIDE SEQUENCE</scope>
</reference>
<evidence type="ECO:0000313" key="1">
    <source>
        <dbReference type="EMBL" id="VEL30584.1"/>
    </source>
</evidence>